<sequence>MKISNKRVAGGSASADVASVQPFKEELQKLIRDNDFRRYVMYNVDETGLFWKSLPNNTTASWQESSTPGLEQ</sequence>
<evidence type="ECO:0000313" key="2">
    <source>
        <dbReference type="Proteomes" id="UP000747542"/>
    </source>
</evidence>
<protein>
    <submittedName>
        <fullName evidence="1">Tigger transposable element-derived protein 7-like 73</fullName>
    </submittedName>
</protein>
<proteinExistence type="predicted"/>
<evidence type="ECO:0000313" key="1">
    <source>
        <dbReference type="EMBL" id="KAG7162195.1"/>
    </source>
</evidence>
<dbReference type="EMBL" id="JAHLQT010028013">
    <property type="protein sequence ID" value="KAG7162195.1"/>
    <property type="molecule type" value="Genomic_DNA"/>
</dbReference>
<name>A0A8J5JQG0_HOMAM</name>
<dbReference type="Proteomes" id="UP000747542">
    <property type="component" value="Unassembled WGS sequence"/>
</dbReference>
<gene>
    <name evidence="1" type="primary">TIGD7-L73</name>
    <name evidence="1" type="ORF">Hamer_G010868</name>
</gene>
<keyword evidence="2" id="KW-1185">Reference proteome</keyword>
<accession>A0A8J5JQG0</accession>
<reference evidence="1" key="1">
    <citation type="journal article" date="2021" name="Sci. Adv.">
        <title>The American lobster genome reveals insights on longevity, neural, and immune adaptations.</title>
        <authorList>
            <person name="Polinski J.M."/>
            <person name="Zimin A.V."/>
            <person name="Clark K.F."/>
            <person name="Kohn A.B."/>
            <person name="Sadowski N."/>
            <person name="Timp W."/>
            <person name="Ptitsyn A."/>
            <person name="Khanna P."/>
            <person name="Romanova D.Y."/>
            <person name="Williams P."/>
            <person name="Greenwood S.J."/>
            <person name="Moroz L.L."/>
            <person name="Walt D.R."/>
            <person name="Bodnar A.G."/>
        </authorList>
    </citation>
    <scope>NUCLEOTIDE SEQUENCE</scope>
    <source>
        <strain evidence="1">GMGI-L3</strain>
    </source>
</reference>
<dbReference type="AlphaFoldDB" id="A0A8J5JQG0"/>
<organism evidence="1 2">
    <name type="scientific">Homarus americanus</name>
    <name type="common">American lobster</name>
    <dbReference type="NCBI Taxonomy" id="6706"/>
    <lineage>
        <taxon>Eukaryota</taxon>
        <taxon>Metazoa</taxon>
        <taxon>Ecdysozoa</taxon>
        <taxon>Arthropoda</taxon>
        <taxon>Crustacea</taxon>
        <taxon>Multicrustacea</taxon>
        <taxon>Malacostraca</taxon>
        <taxon>Eumalacostraca</taxon>
        <taxon>Eucarida</taxon>
        <taxon>Decapoda</taxon>
        <taxon>Pleocyemata</taxon>
        <taxon>Astacidea</taxon>
        <taxon>Nephropoidea</taxon>
        <taxon>Nephropidae</taxon>
        <taxon>Homarus</taxon>
    </lineage>
</organism>
<comment type="caution">
    <text evidence="1">The sequence shown here is derived from an EMBL/GenBank/DDBJ whole genome shotgun (WGS) entry which is preliminary data.</text>
</comment>